<feature type="compositionally biased region" description="Pro residues" evidence="1">
    <location>
        <begin position="44"/>
        <end position="54"/>
    </location>
</feature>
<keyword evidence="4" id="KW-1185">Reference proteome</keyword>
<reference evidence="4" key="1">
    <citation type="submission" date="2016-06" db="EMBL/GenBank/DDBJ databases">
        <authorList>
            <person name="Varghese N."/>
            <person name="Submissions Spin"/>
        </authorList>
    </citation>
    <scope>NUCLEOTIDE SEQUENCE [LARGE SCALE GENOMIC DNA]</scope>
    <source>
        <strain evidence="4">DSM 45794</strain>
    </source>
</reference>
<name>A0A1A9BHY0_9ACTN</name>
<feature type="compositionally biased region" description="Low complexity" evidence="1">
    <location>
        <begin position="61"/>
        <end position="102"/>
    </location>
</feature>
<keyword evidence="2" id="KW-0472">Membrane</keyword>
<accession>A0A1A9BHY0</accession>
<feature type="compositionally biased region" description="Low complexity" evidence="1">
    <location>
        <begin position="33"/>
        <end position="43"/>
    </location>
</feature>
<feature type="region of interest" description="Disordered" evidence="1">
    <location>
        <begin position="1"/>
        <end position="147"/>
    </location>
</feature>
<feature type="compositionally biased region" description="Pro residues" evidence="1">
    <location>
        <begin position="222"/>
        <end position="235"/>
    </location>
</feature>
<keyword evidence="2" id="KW-0812">Transmembrane</keyword>
<dbReference type="AlphaFoldDB" id="A0A1A9BHY0"/>
<dbReference type="RefSeq" id="WP_141684639.1">
    <property type="nucleotide sequence ID" value="NZ_FLRH01000004.1"/>
</dbReference>
<evidence type="ECO:0000256" key="1">
    <source>
        <dbReference type="SAM" id="MobiDB-lite"/>
    </source>
</evidence>
<protein>
    <submittedName>
        <fullName evidence="3">Uncharacterized protein</fullName>
    </submittedName>
</protein>
<dbReference type="Proteomes" id="UP000199558">
    <property type="component" value="Unassembled WGS sequence"/>
</dbReference>
<gene>
    <name evidence="3" type="ORF">GA0070622_5581</name>
</gene>
<feature type="compositionally biased region" description="Low complexity" evidence="1">
    <location>
        <begin position="252"/>
        <end position="267"/>
    </location>
</feature>
<feature type="transmembrane region" description="Helical" evidence="2">
    <location>
        <begin position="201"/>
        <end position="219"/>
    </location>
</feature>
<feature type="region of interest" description="Disordered" evidence="1">
    <location>
        <begin position="221"/>
        <end position="274"/>
    </location>
</feature>
<keyword evidence="2" id="KW-1133">Transmembrane helix</keyword>
<feature type="region of interest" description="Disordered" evidence="1">
    <location>
        <begin position="288"/>
        <end position="315"/>
    </location>
</feature>
<organism evidence="3 4">
    <name type="scientific">Micromonospora sediminicola</name>
    <dbReference type="NCBI Taxonomy" id="946078"/>
    <lineage>
        <taxon>Bacteria</taxon>
        <taxon>Bacillati</taxon>
        <taxon>Actinomycetota</taxon>
        <taxon>Actinomycetes</taxon>
        <taxon>Micromonosporales</taxon>
        <taxon>Micromonosporaceae</taxon>
        <taxon>Micromonospora</taxon>
    </lineage>
</organism>
<sequence length="441" mass="44489">MAEDELTQSGIRVGGWLPAVPDGPAGTPPAPAGPRRLPGDPDLPAGPPAGPEPPTAEHGGDAPVVDAVPAHPAVGGSPLVGPVPTGPVATGPVATGPVATGPGPVGPAPARSSDDGGGIATRGEPASSHLDGAWDGRTPGRHSAPESLRARLADLAGPLTARVRAWSARLPEAARPGPASAPDQPATRVAAARARRRRRRVVLATAALTVTVVALAYAARSPEPPAGRRPGPPAAAPTASTPAPTAAPPTVVPDTGGPALPGGPLLDLDQEPVPPSVSLSLLGTRDWRQWGGTGADSVQRKQRGTGEIEDPGGDRLEHNAGVAALGWTDGTPTARQEGTRAGVFQRGAGKTFTLAVAGSGDLRTVRLFVGAFSAGARLDVSLPGGRDPAVREVALARGDRFYQYVIHFRAPRGQRLLITWRALTVTGGENDGVSLEAVTVS</sequence>
<evidence type="ECO:0000313" key="4">
    <source>
        <dbReference type="Proteomes" id="UP000199558"/>
    </source>
</evidence>
<evidence type="ECO:0000256" key="2">
    <source>
        <dbReference type="SAM" id="Phobius"/>
    </source>
</evidence>
<proteinExistence type="predicted"/>
<evidence type="ECO:0000313" key="3">
    <source>
        <dbReference type="EMBL" id="SBT68477.1"/>
    </source>
</evidence>
<dbReference type="OrthoDB" id="3393649at2"/>
<dbReference type="EMBL" id="FLRH01000004">
    <property type="protein sequence ID" value="SBT68477.1"/>
    <property type="molecule type" value="Genomic_DNA"/>
</dbReference>
<dbReference type="STRING" id="946078.GA0070622_5581"/>